<name>A0A6M8UKV4_9GAMM</name>
<feature type="transmembrane region" description="Helical" evidence="9">
    <location>
        <begin position="21"/>
        <end position="41"/>
    </location>
</feature>
<dbReference type="PROSITE" id="PS00217">
    <property type="entry name" value="SUGAR_TRANSPORT_2"/>
    <property type="match status" value="1"/>
</dbReference>
<dbReference type="InterPro" id="IPR051084">
    <property type="entry name" value="H+-coupled_symporters"/>
</dbReference>
<feature type="transmembrane region" description="Helical" evidence="9">
    <location>
        <begin position="89"/>
        <end position="107"/>
    </location>
</feature>
<evidence type="ECO:0000256" key="9">
    <source>
        <dbReference type="SAM" id="Phobius"/>
    </source>
</evidence>
<evidence type="ECO:0000256" key="3">
    <source>
        <dbReference type="ARBA" id="ARBA00022448"/>
    </source>
</evidence>
<keyword evidence="3" id="KW-0813">Transport</keyword>
<dbReference type="InterPro" id="IPR011701">
    <property type="entry name" value="MFS"/>
</dbReference>
<feature type="transmembrane region" description="Helical" evidence="9">
    <location>
        <begin position="189"/>
        <end position="209"/>
    </location>
</feature>
<feature type="transmembrane region" description="Helical" evidence="9">
    <location>
        <begin position="305"/>
        <end position="328"/>
    </location>
</feature>
<sequence>MSMNPQRHTTRLRQIKMVLRVTSGHFLEMFDFILFGFYAPHIARAFFPASDDFASLMLTFATFGAGFLMRPLGGIILGAYIDRVGRRKGLIVTLAMMAVATLITGLTPDYATIGLLAPLLVLVARLLQGFSAGAELGGVAVYLTEMSTPGHRGFYVAWQSVAQQVGVILAALLGYALNVWMAPDVLSAWGWRIPFIIGCLMVPFLFIIRRSLEESGEFLARKKRPATREIFTQLGTHFGTVLTGILLVSMTNVSFYLLAVYTPTFGDKVLHLTTTDSLLAALGVGISNAFWLPIMGALSDRVGRWPVLIGFSMLAIVTAYPAMLWVVHSPDLTHLLLVSLWLSFLYAGYNGAMYIALAEVMPPEIRTAAFSLAFGVSATIFGGFTPAIATWLVSVLDNRAAPGLWMSVGAVCGLAASLIFAYRQSQRRAAAQPQTQH</sequence>
<feature type="transmembrane region" description="Helical" evidence="9">
    <location>
        <begin position="404"/>
        <end position="422"/>
    </location>
</feature>
<evidence type="ECO:0000313" key="11">
    <source>
        <dbReference type="EMBL" id="QKJ88410.1"/>
    </source>
</evidence>
<dbReference type="GO" id="GO:0005886">
    <property type="term" value="C:plasma membrane"/>
    <property type="evidence" value="ECO:0007669"/>
    <property type="project" value="UniProtKB-SubCell"/>
</dbReference>
<keyword evidence="5 9" id="KW-0812">Transmembrane</keyword>
<dbReference type="NCBIfam" id="NF011656">
    <property type="entry name" value="PRK15075.1"/>
    <property type="match status" value="1"/>
</dbReference>
<gene>
    <name evidence="11" type="ORF">PMPD1_3493</name>
</gene>
<feature type="transmembrane region" description="Helical" evidence="9">
    <location>
        <begin position="119"/>
        <end position="143"/>
    </location>
</feature>
<dbReference type="InterPro" id="IPR020846">
    <property type="entry name" value="MFS_dom"/>
</dbReference>
<accession>A0A6M8UKV4</accession>
<organism evidence="11 12">
    <name type="scientific">Paramixta manurensis</name>
    <dbReference type="NCBI Taxonomy" id="2740817"/>
    <lineage>
        <taxon>Bacteria</taxon>
        <taxon>Pseudomonadati</taxon>
        <taxon>Pseudomonadota</taxon>
        <taxon>Gammaproteobacteria</taxon>
        <taxon>Enterobacterales</taxon>
        <taxon>Erwiniaceae</taxon>
        <taxon>Paramixta</taxon>
    </lineage>
</organism>
<keyword evidence="4" id="KW-1003">Cell membrane</keyword>
<feature type="transmembrane region" description="Helical" evidence="9">
    <location>
        <begin position="278"/>
        <end position="298"/>
    </location>
</feature>
<dbReference type="KEGG" id="pmak:PMPD1_3493"/>
<dbReference type="PANTHER" id="PTHR43528:SF6">
    <property type="entry name" value="CITRATE-PROTON SYMPORTER"/>
    <property type="match status" value="1"/>
</dbReference>
<dbReference type="InterPro" id="IPR005829">
    <property type="entry name" value="Sugar_transporter_CS"/>
</dbReference>
<feature type="domain" description="Major facilitator superfamily (MFS) profile" evidence="10">
    <location>
        <begin position="17"/>
        <end position="427"/>
    </location>
</feature>
<proteinExistence type="inferred from homology"/>
<dbReference type="GO" id="GO:0015293">
    <property type="term" value="F:symporter activity"/>
    <property type="evidence" value="ECO:0007669"/>
    <property type="project" value="UniProtKB-KW"/>
</dbReference>
<keyword evidence="8 9" id="KW-0472">Membrane</keyword>
<feature type="transmembrane region" description="Helical" evidence="9">
    <location>
        <begin position="230"/>
        <end position="258"/>
    </location>
</feature>
<feature type="transmembrane region" description="Helical" evidence="9">
    <location>
        <begin position="155"/>
        <end position="177"/>
    </location>
</feature>
<evidence type="ECO:0000256" key="7">
    <source>
        <dbReference type="ARBA" id="ARBA00022989"/>
    </source>
</evidence>
<dbReference type="EMBL" id="CP054212">
    <property type="protein sequence ID" value="QKJ88410.1"/>
    <property type="molecule type" value="Genomic_DNA"/>
</dbReference>
<dbReference type="AlphaFoldDB" id="A0A6M8UKV4"/>
<comment type="subcellular location">
    <subcellularLocation>
        <location evidence="1">Cell membrane</location>
        <topology evidence="1">Multi-pass membrane protein</topology>
    </subcellularLocation>
</comment>
<dbReference type="Proteomes" id="UP000505325">
    <property type="component" value="Chromosome"/>
</dbReference>
<evidence type="ECO:0000256" key="2">
    <source>
        <dbReference type="ARBA" id="ARBA00008240"/>
    </source>
</evidence>
<evidence type="ECO:0000256" key="4">
    <source>
        <dbReference type="ARBA" id="ARBA00022475"/>
    </source>
</evidence>
<dbReference type="Gene3D" id="1.20.1250.20">
    <property type="entry name" value="MFS general substrate transporter like domains"/>
    <property type="match status" value="2"/>
</dbReference>
<keyword evidence="7 9" id="KW-1133">Transmembrane helix</keyword>
<feature type="transmembrane region" description="Helical" evidence="9">
    <location>
        <begin position="53"/>
        <end position="77"/>
    </location>
</feature>
<evidence type="ECO:0000256" key="6">
    <source>
        <dbReference type="ARBA" id="ARBA00022847"/>
    </source>
</evidence>
<dbReference type="SUPFAM" id="SSF103473">
    <property type="entry name" value="MFS general substrate transporter"/>
    <property type="match status" value="1"/>
</dbReference>
<reference evidence="11 12" key="1">
    <citation type="submission" date="2020-06" db="EMBL/GenBank/DDBJ databases">
        <title>Genome sequence of Paramixta manurensis strain PD-1.</title>
        <authorList>
            <person name="Lee C.W."/>
            <person name="Kim J."/>
        </authorList>
    </citation>
    <scope>NUCLEOTIDE SEQUENCE [LARGE SCALE GENOMIC DNA]</scope>
    <source>
        <strain evidence="11 12">PD-1</strain>
    </source>
</reference>
<keyword evidence="12" id="KW-1185">Reference proteome</keyword>
<evidence type="ECO:0000256" key="5">
    <source>
        <dbReference type="ARBA" id="ARBA00022692"/>
    </source>
</evidence>
<feature type="transmembrane region" description="Helical" evidence="9">
    <location>
        <begin position="334"/>
        <end position="357"/>
    </location>
</feature>
<evidence type="ECO:0000256" key="8">
    <source>
        <dbReference type="ARBA" id="ARBA00023136"/>
    </source>
</evidence>
<dbReference type="PANTHER" id="PTHR43528">
    <property type="entry name" value="ALPHA-KETOGLUTARATE PERMEASE"/>
    <property type="match status" value="1"/>
</dbReference>
<evidence type="ECO:0000313" key="12">
    <source>
        <dbReference type="Proteomes" id="UP000505325"/>
    </source>
</evidence>
<dbReference type="InterPro" id="IPR036259">
    <property type="entry name" value="MFS_trans_sf"/>
</dbReference>
<comment type="similarity">
    <text evidence="2">Belongs to the major facilitator superfamily. Metabolite:H+ Symporter (MHS) family (TC 2.A.1.6) family.</text>
</comment>
<evidence type="ECO:0000256" key="1">
    <source>
        <dbReference type="ARBA" id="ARBA00004651"/>
    </source>
</evidence>
<evidence type="ECO:0000259" key="10">
    <source>
        <dbReference type="PROSITE" id="PS50850"/>
    </source>
</evidence>
<dbReference type="PROSITE" id="PS00216">
    <property type="entry name" value="SUGAR_TRANSPORT_1"/>
    <property type="match status" value="1"/>
</dbReference>
<dbReference type="PROSITE" id="PS50850">
    <property type="entry name" value="MFS"/>
    <property type="match status" value="1"/>
</dbReference>
<dbReference type="FunFam" id="1.20.1250.20:FF:000001">
    <property type="entry name" value="Dicarboxylate MFS transporter"/>
    <property type="match status" value="1"/>
</dbReference>
<dbReference type="Pfam" id="PF07690">
    <property type="entry name" value="MFS_1"/>
    <property type="match status" value="1"/>
</dbReference>
<feature type="transmembrane region" description="Helical" evidence="9">
    <location>
        <begin position="369"/>
        <end position="392"/>
    </location>
</feature>
<keyword evidence="6" id="KW-0769">Symport</keyword>
<protein>
    <submittedName>
        <fullName evidence="11">MFS transporter</fullName>
    </submittedName>
</protein>